<name>A0A0L0F784_9EUKA</name>
<evidence type="ECO:0000256" key="1">
    <source>
        <dbReference type="SAM" id="MobiDB-lite"/>
    </source>
</evidence>
<feature type="transmembrane region" description="Helical" evidence="2">
    <location>
        <begin position="59"/>
        <end position="85"/>
    </location>
</feature>
<evidence type="ECO:0000313" key="4">
    <source>
        <dbReference type="Proteomes" id="UP000054560"/>
    </source>
</evidence>
<dbReference type="GO" id="GO:0072665">
    <property type="term" value="P:protein localization to vacuole"/>
    <property type="evidence" value="ECO:0007669"/>
    <property type="project" value="TreeGrafter"/>
</dbReference>
<reference evidence="3 4" key="1">
    <citation type="submission" date="2011-02" db="EMBL/GenBank/DDBJ databases">
        <title>The Genome Sequence of Sphaeroforma arctica JP610.</title>
        <authorList>
            <consortium name="The Broad Institute Genome Sequencing Platform"/>
            <person name="Russ C."/>
            <person name="Cuomo C."/>
            <person name="Young S.K."/>
            <person name="Zeng Q."/>
            <person name="Gargeya S."/>
            <person name="Alvarado L."/>
            <person name="Berlin A."/>
            <person name="Chapman S.B."/>
            <person name="Chen Z."/>
            <person name="Freedman E."/>
            <person name="Gellesch M."/>
            <person name="Goldberg J."/>
            <person name="Griggs A."/>
            <person name="Gujja S."/>
            <person name="Heilman E."/>
            <person name="Heiman D."/>
            <person name="Howarth C."/>
            <person name="Mehta T."/>
            <person name="Neiman D."/>
            <person name="Pearson M."/>
            <person name="Roberts A."/>
            <person name="Saif S."/>
            <person name="Shea T."/>
            <person name="Shenoy N."/>
            <person name="Sisk P."/>
            <person name="Stolte C."/>
            <person name="Sykes S."/>
            <person name="White J."/>
            <person name="Yandava C."/>
            <person name="Burger G."/>
            <person name="Gray M.W."/>
            <person name="Holland P.W.H."/>
            <person name="King N."/>
            <person name="Lang F.B.F."/>
            <person name="Roger A.J."/>
            <person name="Ruiz-Trillo I."/>
            <person name="Haas B."/>
            <person name="Nusbaum C."/>
            <person name="Birren B."/>
        </authorList>
    </citation>
    <scope>NUCLEOTIDE SEQUENCE [LARGE SCALE GENOMIC DNA]</scope>
    <source>
        <strain evidence="3 4">JP610</strain>
    </source>
</reference>
<dbReference type="PANTHER" id="PTHR16130">
    <property type="entry name" value="LYSOSOMAL COBALAMIN TRANSPORTER-RELATED"/>
    <property type="match status" value="1"/>
</dbReference>
<organism evidence="3 4">
    <name type="scientific">Sphaeroforma arctica JP610</name>
    <dbReference type="NCBI Taxonomy" id="667725"/>
    <lineage>
        <taxon>Eukaryota</taxon>
        <taxon>Ichthyosporea</taxon>
        <taxon>Ichthyophonida</taxon>
        <taxon>Sphaeroforma</taxon>
    </lineage>
</organism>
<evidence type="ECO:0000256" key="2">
    <source>
        <dbReference type="SAM" id="Phobius"/>
    </source>
</evidence>
<gene>
    <name evidence="3" type="ORF">SARC_14860</name>
</gene>
<dbReference type="EMBL" id="KQ246801">
    <property type="protein sequence ID" value="KNC72582.1"/>
    <property type="molecule type" value="Genomic_DNA"/>
</dbReference>
<protein>
    <submittedName>
        <fullName evidence="3">Uncharacterized protein</fullName>
    </submittedName>
</protein>
<sequence>MSMHISMLTLAPQYVMFGSQTYINNGTIVPCETSPHDGGVCTITRAAAFSQRLSYNYPVFGAVVFGMNWLFLFIVALATPVVIIVQRRPTLKHDLGGVMGMAGTDRTNNRSASARDRDNRPLTAGIGLDDGDDDSDYDDFDDYNEMESL</sequence>
<keyword evidence="2" id="KW-0812">Transmembrane</keyword>
<dbReference type="GeneID" id="25915364"/>
<keyword evidence="2" id="KW-1133">Transmembrane helix</keyword>
<proteinExistence type="predicted"/>
<feature type="region of interest" description="Disordered" evidence="1">
    <location>
        <begin position="102"/>
        <end position="149"/>
    </location>
</feature>
<evidence type="ECO:0000313" key="3">
    <source>
        <dbReference type="EMBL" id="KNC72582.1"/>
    </source>
</evidence>
<dbReference type="PANTHER" id="PTHR16130:SF2">
    <property type="entry name" value="LYSOSOMAL COBALAMIN TRANSPORT ESCORT PROTEIN LMBD1"/>
    <property type="match status" value="1"/>
</dbReference>
<dbReference type="Proteomes" id="UP000054560">
    <property type="component" value="Unassembled WGS sequence"/>
</dbReference>
<dbReference type="GO" id="GO:0005774">
    <property type="term" value="C:vacuolar membrane"/>
    <property type="evidence" value="ECO:0007669"/>
    <property type="project" value="TreeGrafter"/>
</dbReference>
<dbReference type="InterPro" id="IPR050854">
    <property type="entry name" value="LMBD1_LysCbl_Transport"/>
</dbReference>
<dbReference type="OrthoDB" id="73273at2759"/>
<feature type="compositionally biased region" description="Acidic residues" evidence="1">
    <location>
        <begin position="129"/>
        <end position="149"/>
    </location>
</feature>
<dbReference type="AlphaFoldDB" id="A0A0L0F784"/>
<accession>A0A0L0F784</accession>
<keyword evidence="4" id="KW-1185">Reference proteome</keyword>
<dbReference type="RefSeq" id="XP_014146484.1">
    <property type="nucleotide sequence ID" value="XM_014291009.1"/>
</dbReference>
<keyword evidence="2" id="KW-0472">Membrane</keyword>